<dbReference type="OrthoDB" id="117402at2"/>
<dbReference type="InterPro" id="IPR025241">
    <property type="entry name" value="DUF4190"/>
</dbReference>
<feature type="domain" description="Thioredoxin-like fold" evidence="3">
    <location>
        <begin position="221"/>
        <end position="381"/>
    </location>
</feature>
<evidence type="ECO:0000313" key="5">
    <source>
        <dbReference type="EMBL" id="TFD93952.1"/>
    </source>
</evidence>
<evidence type="ECO:0000256" key="2">
    <source>
        <dbReference type="SAM" id="Phobius"/>
    </source>
</evidence>
<evidence type="ECO:0000259" key="3">
    <source>
        <dbReference type="Pfam" id="PF13462"/>
    </source>
</evidence>
<sequence length="394" mass="39880">MTPPGSSTGCSAGSPRRRHPPEPAVPAVSASAVGRPDRVHPPRSGSTRGSSTMTERTDDSTGAPDTAGPEAGAAGDQQTASYATPPAPAPYQVLPAPYAGQVGGPYAPRTNTLAIVSLVTGFCCSIAAVITGHIALGQIRRTGEAGRGLAITGLVLGYVSLGFAALLLVILLFFTAAFGAILTGVANSASSMGSGEPPVLEDATGQTGAAYLDDGYLQVGNGAAVVDLYIDPMCPYCGQFDIANGDSLAAMVDEGTITLRLHSLTFLDQASQGSEYSTRASAALTCEAAINPDSTLDYLAALFLNQPAEGTTGLSNDELVALSSGSAPIADCVASERYQDWSQQNTDAALSGPIPGADITSIQGTPTVLVNGSQYGGPINDPQALVEFIRGATA</sequence>
<dbReference type="SUPFAM" id="SSF52833">
    <property type="entry name" value="Thioredoxin-like"/>
    <property type="match status" value="1"/>
</dbReference>
<accession>A0A4R9BYX0</accession>
<dbReference type="Gene3D" id="3.40.30.10">
    <property type="entry name" value="Glutaredoxin"/>
    <property type="match status" value="1"/>
</dbReference>
<dbReference type="InterPro" id="IPR012336">
    <property type="entry name" value="Thioredoxin-like_fold"/>
</dbReference>
<evidence type="ECO:0000256" key="1">
    <source>
        <dbReference type="SAM" id="MobiDB-lite"/>
    </source>
</evidence>
<protein>
    <submittedName>
        <fullName evidence="5">DUF4190 domain-containing protein</fullName>
    </submittedName>
</protein>
<dbReference type="EMBL" id="SOHM01000007">
    <property type="protein sequence ID" value="TFD93952.1"/>
    <property type="molecule type" value="Genomic_DNA"/>
</dbReference>
<keyword evidence="2" id="KW-0472">Membrane</keyword>
<feature type="region of interest" description="Disordered" evidence="1">
    <location>
        <begin position="1"/>
        <end position="86"/>
    </location>
</feature>
<feature type="compositionally biased region" description="Low complexity" evidence="1">
    <location>
        <begin position="42"/>
        <end position="52"/>
    </location>
</feature>
<evidence type="ECO:0000259" key="4">
    <source>
        <dbReference type="Pfam" id="PF13828"/>
    </source>
</evidence>
<dbReference type="CDD" id="cd02972">
    <property type="entry name" value="DsbA_family"/>
    <property type="match status" value="1"/>
</dbReference>
<dbReference type="Proteomes" id="UP000298468">
    <property type="component" value="Unassembled WGS sequence"/>
</dbReference>
<dbReference type="Pfam" id="PF13828">
    <property type="entry name" value="DUF4190"/>
    <property type="match status" value="1"/>
</dbReference>
<gene>
    <name evidence="5" type="ORF">E3T61_02800</name>
</gene>
<name>A0A4R9BYX0_9MICO</name>
<comment type="caution">
    <text evidence="5">The sequence shown here is derived from an EMBL/GenBank/DDBJ whole genome shotgun (WGS) entry which is preliminary data.</text>
</comment>
<feature type="transmembrane region" description="Helical" evidence="2">
    <location>
        <begin position="148"/>
        <end position="181"/>
    </location>
</feature>
<keyword evidence="2" id="KW-0812">Transmembrane</keyword>
<proteinExistence type="predicted"/>
<feature type="transmembrane region" description="Helical" evidence="2">
    <location>
        <begin position="113"/>
        <end position="136"/>
    </location>
</feature>
<feature type="compositionally biased region" description="Polar residues" evidence="1">
    <location>
        <begin position="1"/>
        <end position="11"/>
    </location>
</feature>
<keyword evidence="2" id="KW-1133">Transmembrane helix</keyword>
<dbReference type="Pfam" id="PF13462">
    <property type="entry name" value="Thioredoxin_4"/>
    <property type="match status" value="1"/>
</dbReference>
<dbReference type="InterPro" id="IPR036249">
    <property type="entry name" value="Thioredoxin-like_sf"/>
</dbReference>
<dbReference type="AlphaFoldDB" id="A0A4R9BYX0"/>
<feature type="domain" description="DUF4190" evidence="4">
    <location>
        <begin position="113"/>
        <end position="167"/>
    </location>
</feature>
<organism evidence="5 6">
    <name type="scientific">Cryobacterium lactosi</name>
    <dbReference type="NCBI Taxonomy" id="1259202"/>
    <lineage>
        <taxon>Bacteria</taxon>
        <taxon>Bacillati</taxon>
        <taxon>Actinomycetota</taxon>
        <taxon>Actinomycetes</taxon>
        <taxon>Micrococcales</taxon>
        <taxon>Microbacteriaceae</taxon>
        <taxon>Cryobacterium</taxon>
    </lineage>
</organism>
<keyword evidence="6" id="KW-1185">Reference proteome</keyword>
<reference evidence="5 6" key="1">
    <citation type="submission" date="2019-03" db="EMBL/GenBank/DDBJ databases">
        <title>Genomics of glacier-inhabiting Cryobacterium strains.</title>
        <authorList>
            <person name="Liu Q."/>
            <person name="Xin Y.-H."/>
        </authorList>
    </citation>
    <scope>NUCLEOTIDE SEQUENCE [LARGE SCALE GENOMIC DNA]</scope>
    <source>
        <strain evidence="5 6">Sr59</strain>
    </source>
</reference>
<evidence type="ECO:0000313" key="6">
    <source>
        <dbReference type="Proteomes" id="UP000298468"/>
    </source>
</evidence>